<evidence type="ECO:0000313" key="2">
    <source>
        <dbReference type="Proteomes" id="UP000460272"/>
    </source>
</evidence>
<name>A0A6P2BLK3_9ACTN</name>
<gene>
    <name evidence="1" type="ORF">EAS64_39825</name>
</gene>
<reference evidence="1 2" key="1">
    <citation type="submission" date="2018-11" db="EMBL/GenBank/DDBJ databases">
        <title>Trebonia kvetii gen.nov., sp.nov., a novel acidophilic actinobacterium, and proposal of the new actinobacterial family Treboniaceae fam. nov.</title>
        <authorList>
            <person name="Rapoport D."/>
            <person name="Sagova-Mareckova M."/>
            <person name="Sedlacek I."/>
            <person name="Provaznik J."/>
            <person name="Kralova S."/>
            <person name="Pavlinic D."/>
            <person name="Benes V."/>
            <person name="Kopecky J."/>
        </authorList>
    </citation>
    <scope>NUCLEOTIDE SEQUENCE [LARGE SCALE GENOMIC DNA]</scope>
    <source>
        <strain evidence="1 2">15Tr583</strain>
    </source>
</reference>
<dbReference type="EMBL" id="RPFW01000011">
    <property type="protein sequence ID" value="TVY99809.1"/>
    <property type="molecule type" value="Genomic_DNA"/>
</dbReference>
<protein>
    <recommendedName>
        <fullName evidence="3">SnoaL-like domain-containing protein</fullName>
    </recommendedName>
</protein>
<dbReference type="RefSeq" id="WP_145861900.1">
    <property type="nucleotide sequence ID" value="NZ_RPFW01000011.1"/>
</dbReference>
<evidence type="ECO:0000313" key="1">
    <source>
        <dbReference type="EMBL" id="TVY99809.1"/>
    </source>
</evidence>
<dbReference type="Proteomes" id="UP000460272">
    <property type="component" value="Unassembled WGS sequence"/>
</dbReference>
<dbReference type="SUPFAM" id="SSF54427">
    <property type="entry name" value="NTF2-like"/>
    <property type="match status" value="1"/>
</dbReference>
<dbReference type="OrthoDB" id="9182871at2"/>
<comment type="caution">
    <text evidence="1">The sequence shown here is derived from an EMBL/GenBank/DDBJ whole genome shotgun (WGS) entry which is preliminary data.</text>
</comment>
<organism evidence="1 2">
    <name type="scientific">Trebonia kvetii</name>
    <dbReference type="NCBI Taxonomy" id="2480626"/>
    <lineage>
        <taxon>Bacteria</taxon>
        <taxon>Bacillati</taxon>
        <taxon>Actinomycetota</taxon>
        <taxon>Actinomycetes</taxon>
        <taxon>Streptosporangiales</taxon>
        <taxon>Treboniaceae</taxon>
        <taxon>Trebonia</taxon>
    </lineage>
</organism>
<dbReference type="Gene3D" id="3.10.450.50">
    <property type="match status" value="1"/>
</dbReference>
<evidence type="ECO:0008006" key="3">
    <source>
        <dbReference type="Google" id="ProtNLM"/>
    </source>
</evidence>
<dbReference type="InterPro" id="IPR032710">
    <property type="entry name" value="NTF2-like_dom_sf"/>
</dbReference>
<sequence length="173" mass="19006">MQEYTVVGGVAQISDPAFFETWMDREDFAEAMSQAATPAVAALKRLVFEFEAALARMVVSRRVEEEIDGILERFLVEDYIQHDPNVPGNGRAVLAQGFRMLPLNGDVPPPPVALIVEGDLVCLMMQKPMPDPTAPGSTYDWFIPTIFRVRNGKLAEHWGPGQKGKPGVGPAPE</sequence>
<proteinExistence type="predicted"/>
<accession>A0A6P2BLK3</accession>
<keyword evidence="2" id="KW-1185">Reference proteome</keyword>
<dbReference type="AlphaFoldDB" id="A0A6P2BLK3"/>